<proteinExistence type="predicted"/>
<dbReference type="Pfam" id="PF07690">
    <property type="entry name" value="MFS_1"/>
    <property type="match status" value="1"/>
</dbReference>
<dbReference type="CDD" id="cd17502">
    <property type="entry name" value="MFS_Azr1_MDR_like"/>
    <property type="match status" value="1"/>
</dbReference>
<dbReference type="Gene3D" id="1.20.1720.10">
    <property type="entry name" value="Multidrug resistance protein D"/>
    <property type="match status" value="1"/>
</dbReference>
<evidence type="ECO:0000256" key="4">
    <source>
        <dbReference type="ARBA" id="ARBA00022692"/>
    </source>
</evidence>
<keyword evidence="6 7" id="KW-0472">Membrane</keyword>
<comment type="subcellular location">
    <subcellularLocation>
        <location evidence="1">Cell membrane</location>
        <topology evidence="1">Multi-pass membrane protein</topology>
    </subcellularLocation>
</comment>
<feature type="transmembrane region" description="Helical" evidence="7">
    <location>
        <begin position="74"/>
        <end position="100"/>
    </location>
</feature>
<feature type="transmembrane region" description="Helical" evidence="7">
    <location>
        <begin position="44"/>
        <end position="62"/>
    </location>
</feature>
<keyword evidence="5 7" id="KW-1133">Transmembrane helix</keyword>
<dbReference type="Proteomes" id="UP000245634">
    <property type="component" value="Unassembled WGS sequence"/>
</dbReference>
<keyword evidence="4 7" id="KW-0812">Transmembrane</keyword>
<dbReference type="GO" id="GO:0005886">
    <property type="term" value="C:plasma membrane"/>
    <property type="evidence" value="ECO:0007669"/>
    <property type="project" value="UniProtKB-SubCell"/>
</dbReference>
<dbReference type="InterPro" id="IPR004638">
    <property type="entry name" value="EmrB-like"/>
</dbReference>
<protein>
    <submittedName>
        <fullName evidence="9">EmrB/QacA subfamily drug resistance transporter</fullName>
    </submittedName>
</protein>
<dbReference type="AlphaFoldDB" id="A0A316DBJ4"/>
<sequence>MKETNRKAVLTAVLLANFLAAIDVSIVGTAMPTIIGTLGGLPIMSWVFSAFLLASTVTVPIYGKLSDLYGRKIIFMIGAAFIIIGSILCALSGSMVQLIIFRVVQGLGAGGIMAVATTIIGDIFTVEERGKMQGLLSSVWGISAILGPLLGGLMINFLSWQWVFYINVPVGLIAMAVLFTALHENIERKKHSIDYIGSLTLAVSMTSLLLALLSGGAEYAWVSPQILGLFGVAILFLIWFIFNERRVAEPMISFELFKNPTISVASGANFLIGGVLTGLSSYIPSYVQGVLGDSPTMAGMVLMPLSIGWPIASFIGGSRLTTWGYRRTALIGVGGIAIASVLLNFTTIQLGEWYPMVVLFVMGFGMGLCTMAFIVATQTAVSWNQRGIATASLQFIRSLGSAVGVAIMGAVMNAKIISDLMESGVANPLEASNALLDESRRPHLPADLLDKLVNAFDNGLHYVFILLAVFGVLSFVMTLTFPKKQVQVEEREVKRV</sequence>
<dbReference type="EMBL" id="QGGL01000005">
    <property type="protein sequence ID" value="PWK14452.1"/>
    <property type="molecule type" value="Genomic_DNA"/>
</dbReference>
<keyword evidence="2" id="KW-0813">Transport</keyword>
<dbReference type="NCBIfam" id="TIGR00711">
    <property type="entry name" value="efflux_EmrB"/>
    <property type="match status" value="1"/>
</dbReference>
<dbReference type="FunFam" id="1.20.1720.10:FF:000004">
    <property type="entry name" value="EmrB/QacA family drug resistance transporter"/>
    <property type="match status" value="1"/>
</dbReference>
<dbReference type="PANTHER" id="PTHR23501">
    <property type="entry name" value="MAJOR FACILITATOR SUPERFAMILY"/>
    <property type="match status" value="1"/>
</dbReference>
<name>A0A316DBJ4_9BACL</name>
<feature type="transmembrane region" description="Helical" evidence="7">
    <location>
        <begin position="262"/>
        <end position="283"/>
    </location>
</feature>
<dbReference type="GO" id="GO:0022857">
    <property type="term" value="F:transmembrane transporter activity"/>
    <property type="evidence" value="ECO:0007669"/>
    <property type="project" value="InterPro"/>
</dbReference>
<evidence type="ECO:0000256" key="7">
    <source>
        <dbReference type="SAM" id="Phobius"/>
    </source>
</evidence>
<dbReference type="OrthoDB" id="146256at2"/>
<keyword evidence="3" id="KW-1003">Cell membrane</keyword>
<keyword evidence="10" id="KW-1185">Reference proteome</keyword>
<gene>
    <name evidence="9" type="ORF">C7459_105210</name>
</gene>
<feature type="transmembrane region" description="Helical" evidence="7">
    <location>
        <begin position="388"/>
        <end position="412"/>
    </location>
</feature>
<feature type="transmembrane region" description="Helical" evidence="7">
    <location>
        <begin position="106"/>
        <end position="126"/>
    </location>
</feature>
<feature type="transmembrane region" description="Helical" evidence="7">
    <location>
        <begin position="295"/>
        <end position="316"/>
    </location>
</feature>
<evidence type="ECO:0000256" key="5">
    <source>
        <dbReference type="ARBA" id="ARBA00022989"/>
    </source>
</evidence>
<dbReference type="InterPro" id="IPR011701">
    <property type="entry name" value="MFS"/>
</dbReference>
<evidence type="ECO:0000256" key="3">
    <source>
        <dbReference type="ARBA" id="ARBA00022475"/>
    </source>
</evidence>
<evidence type="ECO:0000256" key="1">
    <source>
        <dbReference type="ARBA" id="ARBA00004651"/>
    </source>
</evidence>
<reference evidence="9 10" key="1">
    <citation type="submission" date="2018-05" db="EMBL/GenBank/DDBJ databases">
        <title>Genomic Encyclopedia of Type Strains, Phase IV (KMG-IV): sequencing the most valuable type-strain genomes for metagenomic binning, comparative biology and taxonomic classification.</title>
        <authorList>
            <person name="Goeker M."/>
        </authorList>
    </citation>
    <scope>NUCLEOTIDE SEQUENCE [LARGE SCALE GENOMIC DNA]</scope>
    <source>
        <strain evidence="9 10">DSM 18773</strain>
    </source>
</reference>
<evidence type="ECO:0000313" key="9">
    <source>
        <dbReference type="EMBL" id="PWK14452.1"/>
    </source>
</evidence>
<dbReference type="PRINTS" id="PR01036">
    <property type="entry name" value="TCRTETB"/>
</dbReference>
<dbReference type="InterPro" id="IPR020846">
    <property type="entry name" value="MFS_dom"/>
</dbReference>
<feature type="transmembrane region" description="Helical" evidence="7">
    <location>
        <begin position="219"/>
        <end position="242"/>
    </location>
</feature>
<feature type="transmembrane region" description="Helical" evidence="7">
    <location>
        <begin position="353"/>
        <end position="376"/>
    </location>
</feature>
<evidence type="ECO:0000313" key="10">
    <source>
        <dbReference type="Proteomes" id="UP000245634"/>
    </source>
</evidence>
<feature type="transmembrane region" description="Helical" evidence="7">
    <location>
        <begin position="328"/>
        <end position="347"/>
    </location>
</feature>
<feature type="transmembrane region" description="Helical" evidence="7">
    <location>
        <begin position="459"/>
        <end position="481"/>
    </location>
</feature>
<dbReference type="PANTHER" id="PTHR23501:SF191">
    <property type="entry name" value="VACUOLAR BASIC AMINO ACID TRANSPORTER 4"/>
    <property type="match status" value="1"/>
</dbReference>
<evidence type="ECO:0000256" key="6">
    <source>
        <dbReference type="ARBA" id="ARBA00023136"/>
    </source>
</evidence>
<feature type="transmembrane region" description="Helical" evidence="7">
    <location>
        <begin position="164"/>
        <end position="183"/>
    </location>
</feature>
<dbReference type="PROSITE" id="PS50850">
    <property type="entry name" value="MFS"/>
    <property type="match status" value="1"/>
</dbReference>
<dbReference type="InterPro" id="IPR036259">
    <property type="entry name" value="MFS_trans_sf"/>
</dbReference>
<dbReference type="RefSeq" id="WP_109687964.1">
    <property type="nucleotide sequence ID" value="NZ_QGGL01000005.1"/>
</dbReference>
<dbReference type="SUPFAM" id="SSF103473">
    <property type="entry name" value="MFS general substrate transporter"/>
    <property type="match status" value="1"/>
</dbReference>
<feature type="domain" description="Major facilitator superfamily (MFS) profile" evidence="8">
    <location>
        <begin position="9"/>
        <end position="486"/>
    </location>
</feature>
<accession>A0A316DBJ4</accession>
<evidence type="ECO:0000256" key="2">
    <source>
        <dbReference type="ARBA" id="ARBA00022448"/>
    </source>
</evidence>
<organism evidence="9 10">
    <name type="scientific">Tumebacillus permanentifrigoris</name>
    <dbReference type="NCBI Taxonomy" id="378543"/>
    <lineage>
        <taxon>Bacteria</taxon>
        <taxon>Bacillati</taxon>
        <taxon>Bacillota</taxon>
        <taxon>Bacilli</taxon>
        <taxon>Bacillales</taxon>
        <taxon>Alicyclobacillaceae</taxon>
        <taxon>Tumebacillus</taxon>
    </lineage>
</organism>
<feature type="transmembrane region" description="Helical" evidence="7">
    <location>
        <begin position="195"/>
        <end position="213"/>
    </location>
</feature>
<evidence type="ECO:0000259" key="8">
    <source>
        <dbReference type="PROSITE" id="PS50850"/>
    </source>
</evidence>
<comment type="caution">
    <text evidence="9">The sequence shown here is derived from an EMBL/GenBank/DDBJ whole genome shotgun (WGS) entry which is preliminary data.</text>
</comment>
<feature type="transmembrane region" description="Helical" evidence="7">
    <location>
        <begin position="138"/>
        <end position="158"/>
    </location>
</feature>
<dbReference type="Gene3D" id="1.20.1250.20">
    <property type="entry name" value="MFS general substrate transporter like domains"/>
    <property type="match status" value="1"/>
</dbReference>